<dbReference type="STRING" id="1844972.A7K91_14895"/>
<dbReference type="EMBL" id="LYPA01000023">
    <property type="protein sequence ID" value="OBR68917.1"/>
    <property type="molecule type" value="Genomic_DNA"/>
</dbReference>
<dbReference type="OrthoDB" id="9912283at2"/>
<keyword evidence="2" id="KW-1185">Reference proteome</keyword>
<organism evidence="1 2">
    <name type="scientific">Paenibacillus oryzae</name>
    <dbReference type="NCBI Taxonomy" id="1844972"/>
    <lineage>
        <taxon>Bacteria</taxon>
        <taxon>Bacillati</taxon>
        <taxon>Bacillota</taxon>
        <taxon>Bacilli</taxon>
        <taxon>Bacillales</taxon>
        <taxon>Paenibacillaceae</taxon>
        <taxon>Paenibacillus</taxon>
    </lineage>
</organism>
<dbReference type="Proteomes" id="UP000092024">
    <property type="component" value="Unassembled WGS sequence"/>
</dbReference>
<dbReference type="PROSITE" id="PS51257">
    <property type="entry name" value="PROKAR_LIPOPROTEIN"/>
    <property type="match status" value="1"/>
</dbReference>
<sequence length="154" mass="17447">MKIKYLSLLIVLILIGCKSAITEEMNEEQIRKLAWTSFEESERSSIVGSEEDIHYEDKNNSGITTIINNAPSDVWKEAEIEYLNEDQIKGVSQRLEVKNVSNRIAKVSFKTLAGESLNMPYTPIRIYVDVKQGVVIGRENGNVSGDIQFYEIES</sequence>
<accession>A0A1A5YTG4</accession>
<dbReference type="AlphaFoldDB" id="A0A1A5YTG4"/>
<protein>
    <recommendedName>
        <fullName evidence="3">Lipoprotein</fullName>
    </recommendedName>
</protein>
<dbReference type="RefSeq" id="WP_068678750.1">
    <property type="nucleotide sequence ID" value="NZ_LYPA01000023.1"/>
</dbReference>
<reference evidence="1 2" key="1">
    <citation type="submission" date="2016-05" db="EMBL/GenBank/DDBJ databases">
        <title>Paenibacillus oryzae. sp. nov., isolated from the rice root.</title>
        <authorList>
            <person name="Zhang J."/>
            <person name="Zhang X."/>
        </authorList>
    </citation>
    <scope>NUCLEOTIDE SEQUENCE [LARGE SCALE GENOMIC DNA]</scope>
    <source>
        <strain evidence="1 2">1DrF-4</strain>
    </source>
</reference>
<comment type="caution">
    <text evidence="1">The sequence shown here is derived from an EMBL/GenBank/DDBJ whole genome shotgun (WGS) entry which is preliminary data.</text>
</comment>
<name>A0A1A5YTG4_9BACL</name>
<evidence type="ECO:0000313" key="1">
    <source>
        <dbReference type="EMBL" id="OBR68917.1"/>
    </source>
</evidence>
<evidence type="ECO:0000313" key="2">
    <source>
        <dbReference type="Proteomes" id="UP000092024"/>
    </source>
</evidence>
<gene>
    <name evidence="1" type="ORF">A7K91_14895</name>
</gene>
<proteinExistence type="predicted"/>
<evidence type="ECO:0008006" key="3">
    <source>
        <dbReference type="Google" id="ProtNLM"/>
    </source>
</evidence>